<name>A0A9W9FBN0_9EURO</name>
<evidence type="ECO:0000313" key="2">
    <source>
        <dbReference type="Proteomes" id="UP001149165"/>
    </source>
</evidence>
<evidence type="ECO:0008006" key="3">
    <source>
        <dbReference type="Google" id="ProtNLM"/>
    </source>
</evidence>
<dbReference type="EMBL" id="JAPQKH010000005">
    <property type="protein sequence ID" value="KAJ5097248.1"/>
    <property type="molecule type" value="Genomic_DNA"/>
</dbReference>
<accession>A0A9W9FBN0</accession>
<dbReference type="Proteomes" id="UP001149165">
    <property type="component" value="Unassembled WGS sequence"/>
</dbReference>
<sequence length="328" mass="36597">MTLESEIEGPPAPIAHTASQYKLGRMIIKTSLFTEEETSSEEADSIRSMINGWLASLPPAYRETEPDLQWDESYLYVPFQRRQMHAIAYMTMLQPFKRFLTKNYNKKSSEKDKSYRASAVDIALHLMTVSQRLFDQVFPTNAKFHLVGFLLFDTAAFLCSAVIHDQDRSLPRQDEILQAIAVACSLLQKLAQTTKAGAICYPILIKLAGSLSKSSKPPTIPKPIAQISDQSMNDLFTPPDLGGSSLEDLTPPISWPPSLESLDSTDIFFPASLDYPVPDMETPPLLDMSDLSSIDIGQFDQIWDWQNLDLTLLPSMSAHMPTEDSGSV</sequence>
<keyword evidence="2" id="KW-1185">Reference proteome</keyword>
<comment type="caution">
    <text evidence="1">The sequence shown here is derived from an EMBL/GenBank/DDBJ whole genome shotgun (WGS) entry which is preliminary data.</text>
</comment>
<dbReference type="AlphaFoldDB" id="A0A9W9FBN0"/>
<evidence type="ECO:0000313" key="1">
    <source>
        <dbReference type="EMBL" id="KAJ5097248.1"/>
    </source>
</evidence>
<dbReference type="CDD" id="cd12148">
    <property type="entry name" value="fungal_TF_MHR"/>
    <property type="match status" value="1"/>
</dbReference>
<reference evidence="1" key="2">
    <citation type="journal article" date="2023" name="IMA Fungus">
        <title>Comparative genomic study of the Penicillium genus elucidates a diverse pangenome and 15 lateral gene transfer events.</title>
        <authorList>
            <person name="Petersen C."/>
            <person name="Sorensen T."/>
            <person name="Nielsen M.R."/>
            <person name="Sondergaard T.E."/>
            <person name="Sorensen J.L."/>
            <person name="Fitzpatrick D.A."/>
            <person name="Frisvad J.C."/>
            <person name="Nielsen K.L."/>
        </authorList>
    </citation>
    <scope>NUCLEOTIDE SEQUENCE</scope>
    <source>
        <strain evidence="1">IBT 30069</strain>
    </source>
</reference>
<organism evidence="1 2">
    <name type="scientific">Penicillium angulare</name>
    <dbReference type="NCBI Taxonomy" id="116970"/>
    <lineage>
        <taxon>Eukaryota</taxon>
        <taxon>Fungi</taxon>
        <taxon>Dikarya</taxon>
        <taxon>Ascomycota</taxon>
        <taxon>Pezizomycotina</taxon>
        <taxon>Eurotiomycetes</taxon>
        <taxon>Eurotiomycetidae</taxon>
        <taxon>Eurotiales</taxon>
        <taxon>Aspergillaceae</taxon>
        <taxon>Penicillium</taxon>
    </lineage>
</organism>
<gene>
    <name evidence="1" type="ORF">N7456_007969</name>
</gene>
<protein>
    <recommendedName>
        <fullName evidence="3">Transcription factor</fullName>
    </recommendedName>
</protein>
<proteinExistence type="predicted"/>
<dbReference type="OrthoDB" id="5344325at2759"/>
<reference evidence="1" key="1">
    <citation type="submission" date="2022-11" db="EMBL/GenBank/DDBJ databases">
        <authorList>
            <person name="Petersen C."/>
        </authorList>
    </citation>
    <scope>NUCLEOTIDE SEQUENCE</scope>
    <source>
        <strain evidence="1">IBT 30069</strain>
    </source>
</reference>